<evidence type="ECO:0000259" key="1">
    <source>
        <dbReference type="SMART" id="SM01155"/>
    </source>
</evidence>
<evidence type="ECO:0000313" key="3">
    <source>
        <dbReference type="Proteomes" id="UP001530315"/>
    </source>
</evidence>
<protein>
    <recommendedName>
        <fullName evidence="1">Ribosomal protein mS38 C-terminal domain-containing protein</fullName>
    </recommendedName>
</protein>
<dbReference type="SMART" id="SM01155">
    <property type="entry name" value="DUF1713"/>
    <property type="match status" value="1"/>
</dbReference>
<accession>A0ABD3PCE8</accession>
<evidence type="ECO:0000313" key="2">
    <source>
        <dbReference type="EMBL" id="KAL3784831.1"/>
    </source>
</evidence>
<comment type="caution">
    <text evidence="2">The sequence shown here is derived from an EMBL/GenBank/DDBJ whole genome shotgun (WGS) entry which is preliminary data.</text>
</comment>
<gene>
    <name evidence="2" type="ORF">ACHAW5_009050</name>
</gene>
<dbReference type="InterPro" id="IPR013177">
    <property type="entry name" value="Ribosomal_mS38_C"/>
</dbReference>
<dbReference type="EMBL" id="JALLAZ020000914">
    <property type="protein sequence ID" value="KAL3784831.1"/>
    <property type="molecule type" value="Genomic_DNA"/>
</dbReference>
<keyword evidence="3" id="KW-1185">Reference proteome</keyword>
<sequence length="206" mass="21969">MSLLRSAIVNAASRGGVTGSASSSTSAVAARTLSALSLLRSPSHRWRDDDDGYYYDAPSVSGMMLSSRGPPLPVSVTPTTTNTKIGASSLYSDATSRLASAIAASFGDWTFAATTMMDLSSKRVVEANDDVDGRGGDREDAAIFASASATTTITTTTESPQDDGGISSTVADLAIWLISTLKRRKKMMNKHKLRKRRKKLRLKTRK</sequence>
<dbReference type="AlphaFoldDB" id="A0ABD3PCE8"/>
<organism evidence="2 3">
    <name type="scientific">Stephanodiscus triporus</name>
    <dbReference type="NCBI Taxonomy" id="2934178"/>
    <lineage>
        <taxon>Eukaryota</taxon>
        <taxon>Sar</taxon>
        <taxon>Stramenopiles</taxon>
        <taxon>Ochrophyta</taxon>
        <taxon>Bacillariophyta</taxon>
        <taxon>Coscinodiscophyceae</taxon>
        <taxon>Thalassiosirophycidae</taxon>
        <taxon>Stephanodiscales</taxon>
        <taxon>Stephanodiscaceae</taxon>
        <taxon>Stephanodiscus</taxon>
    </lineage>
</organism>
<proteinExistence type="predicted"/>
<dbReference type="Proteomes" id="UP001530315">
    <property type="component" value="Unassembled WGS sequence"/>
</dbReference>
<name>A0ABD3PCE8_9STRA</name>
<reference evidence="2 3" key="1">
    <citation type="submission" date="2024-10" db="EMBL/GenBank/DDBJ databases">
        <title>Updated reference genomes for cyclostephanoid diatoms.</title>
        <authorList>
            <person name="Roberts W.R."/>
            <person name="Alverson A.J."/>
        </authorList>
    </citation>
    <scope>NUCLEOTIDE SEQUENCE [LARGE SCALE GENOMIC DNA]</scope>
    <source>
        <strain evidence="2 3">AJA276-08</strain>
    </source>
</reference>
<feature type="domain" description="Ribosomal protein mS38 C-terminal" evidence="1">
    <location>
        <begin position="176"/>
        <end position="206"/>
    </location>
</feature>